<keyword evidence="3" id="KW-1185">Reference proteome</keyword>
<evidence type="ECO:0000313" key="2">
    <source>
        <dbReference type="EMBL" id="QES88263.1"/>
    </source>
</evidence>
<protein>
    <submittedName>
        <fullName evidence="2">DUF4199 domain-containing protein</fullName>
    </submittedName>
</protein>
<keyword evidence="1" id="KW-0472">Membrane</keyword>
<feature type="transmembrane region" description="Helical" evidence="1">
    <location>
        <begin position="76"/>
        <end position="96"/>
    </location>
</feature>
<dbReference type="EMBL" id="CP044016">
    <property type="protein sequence ID" value="QES88263.1"/>
    <property type="molecule type" value="Genomic_DNA"/>
</dbReference>
<feature type="transmembrane region" description="Helical" evidence="1">
    <location>
        <begin position="36"/>
        <end position="56"/>
    </location>
</feature>
<name>A0A5P2G583_9BACT</name>
<keyword evidence="1" id="KW-1133">Transmembrane helix</keyword>
<feature type="transmembrane region" description="Helical" evidence="1">
    <location>
        <begin position="135"/>
        <end position="159"/>
    </location>
</feature>
<dbReference type="KEGG" id="arac:E0W69_006125"/>
<gene>
    <name evidence="2" type="ORF">E0W69_006125</name>
</gene>
<evidence type="ECO:0000256" key="1">
    <source>
        <dbReference type="SAM" id="Phobius"/>
    </source>
</evidence>
<keyword evidence="1" id="KW-0812">Transmembrane</keyword>
<proteinExistence type="predicted"/>
<accession>A0A5P2G583</accession>
<dbReference type="AlphaFoldDB" id="A0A5P2G583"/>
<dbReference type="RefSeq" id="WP_131329150.1">
    <property type="nucleotide sequence ID" value="NZ_CP044016.1"/>
</dbReference>
<dbReference type="OrthoDB" id="678029at2"/>
<feature type="transmembrane region" description="Helical" evidence="1">
    <location>
        <begin position="12"/>
        <end position="29"/>
    </location>
</feature>
<reference evidence="2 3" key="1">
    <citation type="submission" date="2019-09" db="EMBL/GenBank/DDBJ databases">
        <title>Complete genome sequence of Arachidicoccus sp. B3-10 isolated from apple orchard soil.</title>
        <authorList>
            <person name="Kim H.S."/>
            <person name="Han K.-I."/>
            <person name="Suh M.K."/>
            <person name="Lee K.C."/>
            <person name="Eom M.K."/>
            <person name="Kim J.-S."/>
            <person name="Kang S.W."/>
            <person name="Sin Y."/>
            <person name="Lee J.-S."/>
        </authorList>
    </citation>
    <scope>NUCLEOTIDE SEQUENCE [LARGE SCALE GENOMIC DNA]</scope>
    <source>
        <strain evidence="2 3">B3-10</strain>
    </source>
</reference>
<organism evidence="2 3">
    <name type="scientific">Rhizosphaericola mali</name>
    <dbReference type="NCBI Taxonomy" id="2545455"/>
    <lineage>
        <taxon>Bacteria</taxon>
        <taxon>Pseudomonadati</taxon>
        <taxon>Bacteroidota</taxon>
        <taxon>Chitinophagia</taxon>
        <taxon>Chitinophagales</taxon>
        <taxon>Chitinophagaceae</taxon>
        <taxon>Rhizosphaericola</taxon>
    </lineage>
</organism>
<dbReference type="Pfam" id="PF13858">
    <property type="entry name" value="DUF4199"/>
    <property type="match status" value="1"/>
</dbReference>
<sequence length="177" mass="19507">MEKKVTSTITKGTIIAVILVLFYLVVQLCNLNQSKIVTFSSIFILLGGLVWSGNLFAKQNDHNVTFGNVFANSFRVNAMIVIIVLFWTIISMKFIFPNQIDESINLARKSMEQQGVSDSQIDASLVMYKKNVIPLTMGGTILFYAILGAIGSLIAAAVVKKNPTSSNPFQDNKPQEL</sequence>
<evidence type="ECO:0000313" key="3">
    <source>
        <dbReference type="Proteomes" id="UP000292424"/>
    </source>
</evidence>
<dbReference type="InterPro" id="IPR025250">
    <property type="entry name" value="DUF4199"/>
</dbReference>
<dbReference type="Proteomes" id="UP000292424">
    <property type="component" value="Chromosome"/>
</dbReference>